<keyword evidence="5" id="KW-1185">Reference proteome</keyword>
<dbReference type="AlphaFoldDB" id="A0A5M3VPL3"/>
<organism evidence="4 5">
    <name type="scientific">Acrocarpospora corrugata</name>
    <dbReference type="NCBI Taxonomy" id="35763"/>
    <lineage>
        <taxon>Bacteria</taxon>
        <taxon>Bacillati</taxon>
        <taxon>Actinomycetota</taxon>
        <taxon>Actinomycetes</taxon>
        <taxon>Streptosporangiales</taxon>
        <taxon>Streptosporangiaceae</taxon>
        <taxon>Acrocarpospora</taxon>
    </lineage>
</organism>
<name>A0A5M3VPL3_9ACTN</name>
<protein>
    <submittedName>
        <fullName evidence="4">Transposase</fullName>
    </submittedName>
</protein>
<dbReference type="Proteomes" id="UP000334990">
    <property type="component" value="Unassembled WGS sequence"/>
</dbReference>
<evidence type="ECO:0000259" key="3">
    <source>
        <dbReference type="Pfam" id="PF13359"/>
    </source>
</evidence>
<dbReference type="EMBL" id="BLAD01000022">
    <property type="protein sequence ID" value="GER97949.1"/>
    <property type="molecule type" value="Genomic_DNA"/>
</dbReference>
<evidence type="ECO:0000256" key="1">
    <source>
        <dbReference type="ARBA" id="ARBA00001968"/>
    </source>
</evidence>
<dbReference type="GO" id="GO:0046872">
    <property type="term" value="F:metal ion binding"/>
    <property type="evidence" value="ECO:0007669"/>
    <property type="project" value="UniProtKB-KW"/>
</dbReference>
<dbReference type="OrthoDB" id="3699454at2"/>
<accession>A0A5M3VPL3</accession>
<reference evidence="4 5" key="1">
    <citation type="submission" date="2019-10" db="EMBL/GenBank/DDBJ databases">
        <title>Whole genome shotgun sequence of Acrocarpospora corrugata NBRC 13972.</title>
        <authorList>
            <person name="Ichikawa N."/>
            <person name="Kimura A."/>
            <person name="Kitahashi Y."/>
            <person name="Komaki H."/>
            <person name="Oguchi A."/>
        </authorList>
    </citation>
    <scope>NUCLEOTIDE SEQUENCE [LARGE SCALE GENOMIC DNA]</scope>
    <source>
        <strain evidence="4 5">NBRC 13972</strain>
    </source>
</reference>
<sequence>MISYRAILDVPRELVSYLSRLLKNERHRRGTRKSTRKCSTWWQAVYGLTWFRNGGDIATLGRGFGLSRSTSYRYLDEVIDVLTEQAPGLKAALDRAHADGLTHLIIDGTLIGIDRVSEKKTSAKGEQIDAWYSGKAHAFAAGIQALLAPDGLPIWLSDALPGSTHDLTAAREQVLDVIRPYLKDMPLLADPAYEGAGHGVHTPVKQPADGRELDIDTRTRNALLRSLRCLGERGFALLKQRWRVLQHVSLSPSRVGDIAKSALVLLHFEHGKIT</sequence>
<keyword evidence="2" id="KW-0479">Metal-binding</keyword>
<dbReference type="Pfam" id="PF13359">
    <property type="entry name" value="DDE_Tnp_4"/>
    <property type="match status" value="1"/>
</dbReference>
<feature type="domain" description="DDE Tnp4" evidence="3">
    <location>
        <begin position="106"/>
        <end position="265"/>
    </location>
</feature>
<evidence type="ECO:0000256" key="2">
    <source>
        <dbReference type="ARBA" id="ARBA00022723"/>
    </source>
</evidence>
<comment type="cofactor">
    <cofactor evidence="1">
        <name>a divalent metal cation</name>
        <dbReference type="ChEBI" id="CHEBI:60240"/>
    </cofactor>
</comment>
<evidence type="ECO:0000313" key="4">
    <source>
        <dbReference type="EMBL" id="GER97949.1"/>
    </source>
</evidence>
<gene>
    <name evidence="4" type="ORF">Acor_00110</name>
</gene>
<dbReference type="RefSeq" id="WP_155334414.1">
    <property type="nucleotide sequence ID" value="NZ_BLAD01000022.1"/>
</dbReference>
<comment type="caution">
    <text evidence="4">The sequence shown here is derived from an EMBL/GenBank/DDBJ whole genome shotgun (WGS) entry which is preliminary data.</text>
</comment>
<dbReference type="InterPro" id="IPR027806">
    <property type="entry name" value="HARBI1_dom"/>
</dbReference>
<evidence type="ECO:0000313" key="5">
    <source>
        <dbReference type="Proteomes" id="UP000334990"/>
    </source>
</evidence>
<proteinExistence type="predicted"/>